<feature type="region of interest" description="Disordered" evidence="1">
    <location>
        <begin position="1"/>
        <end position="394"/>
    </location>
</feature>
<feature type="compositionally biased region" description="Low complexity" evidence="1">
    <location>
        <begin position="80"/>
        <end position="93"/>
    </location>
</feature>
<accession>A0A6J4IR38</accession>
<feature type="compositionally biased region" description="Basic residues" evidence="1">
    <location>
        <begin position="127"/>
        <end position="146"/>
    </location>
</feature>
<feature type="compositionally biased region" description="Basic and acidic residues" evidence="1">
    <location>
        <begin position="299"/>
        <end position="308"/>
    </location>
</feature>
<name>A0A6J4IR38_9PROT</name>
<feature type="compositionally biased region" description="Low complexity" evidence="1">
    <location>
        <begin position="373"/>
        <end position="388"/>
    </location>
</feature>
<protein>
    <submittedName>
        <fullName evidence="2">Cytochrome P450 hydroxylase</fullName>
    </submittedName>
</protein>
<feature type="compositionally biased region" description="Basic residues" evidence="1">
    <location>
        <begin position="321"/>
        <end position="346"/>
    </location>
</feature>
<dbReference type="AlphaFoldDB" id="A0A6J4IR38"/>
<feature type="non-terminal residue" evidence="2">
    <location>
        <position position="394"/>
    </location>
</feature>
<reference evidence="2" key="1">
    <citation type="submission" date="2020-02" db="EMBL/GenBank/DDBJ databases">
        <authorList>
            <person name="Meier V. D."/>
        </authorList>
    </citation>
    <scope>NUCLEOTIDE SEQUENCE</scope>
    <source>
        <strain evidence="2">AVDCRST_MAG08</strain>
    </source>
</reference>
<feature type="compositionally biased region" description="Basic and acidic residues" evidence="1">
    <location>
        <begin position="108"/>
        <end position="117"/>
    </location>
</feature>
<gene>
    <name evidence="2" type="ORF">AVDCRST_MAG08-2601</name>
</gene>
<organism evidence="2">
    <name type="scientific">uncultured Acetobacteraceae bacterium</name>
    <dbReference type="NCBI Taxonomy" id="169975"/>
    <lineage>
        <taxon>Bacteria</taxon>
        <taxon>Pseudomonadati</taxon>
        <taxon>Pseudomonadota</taxon>
        <taxon>Alphaproteobacteria</taxon>
        <taxon>Acetobacterales</taxon>
        <taxon>Acetobacteraceae</taxon>
        <taxon>environmental samples</taxon>
    </lineage>
</organism>
<sequence length="394" mass="43867">ADPRLRHRPVLRRLLRGPFPRARGASRSRPRGPPVPLRRPRLRAPRRGEGDPGRLAHLLLRPRRRAPGLRQGEALPATVPGAGNRPAAARPHAQGPGARALAGRHRPAARDLRRGGRGDGGSIGRAGRVRRGRRPRRSLPAHRLPRRHGDAAGEPRPPAALRQHGLQQLRPAQRLPGASRRRRARGRGLGVRAVEAREPGARGLRRRHPRRGRHRRPDRGGNAAGGALRPHRRRGHDRERHRRRHLLPRPLPRAVRPAARRARPRPQRLRGGRAPRNARADLLPHHDARHGDRRRVGGRRREGADVPRRRQPRPAALGKAGRVRHRPPRRGPRRLRQRHPRLRRHGAGAAGRGVRPRRPGAARGAHRDHRRAAPALQQHAARAGEPAGAAGGDL</sequence>
<evidence type="ECO:0000256" key="1">
    <source>
        <dbReference type="SAM" id="MobiDB-lite"/>
    </source>
</evidence>
<proteinExistence type="predicted"/>
<feature type="non-terminal residue" evidence="2">
    <location>
        <position position="1"/>
    </location>
</feature>
<evidence type="ECO:0000313" key="2">
    <source>
        <dbReference type="EMBL" id="CAA9259342.1"/>
    </source>
</evidence>
<feature type="compositionally biased region" description="Basic residues" evidence="1">
    <location>
        <begin position="1"/>
        <end position="15"/>
    </location>
</feature>
<feature type="compositionally biased region" description="Basic residues" evidence="1">
    <location>
        <begin position="229"/>
        <end position="247"/>
    </location>
</feature>
<dbReference type="EMBL" id="CADCTG010000192">
    <property type="protein sequence ID" value="CAA9259342.1"/>
    <property type="molecule type" value="Genomic_DNA"/>
</dbReference>
<feature type="compositionally biased region" description="Basic residues" evidence="1">
    <location>
        <begin position="354"/>
        <end position="372"/>
    </location>
</feature>
<feature type="compositionally biased region" description="Basic residues" evidence="1">
    <location>
        <begin position="203"/>
        <end position="217"/>
    </location>
</feature>
<feature type="compositionally biased region" description="Basic and acidic residues" evidence="1">
    <location>
        <begin position="278"/>
        <end position="290"/>
    </location>
</feature>
<feature type="compositionally biased region" description="Basic residues" evidence="1">
    <location>
        <begin position="258"/>
        <end position="273"/>
    </location>
</feature>